<dbReference type="Proteomes" id="UP000187429">
    <property type="component" value="Unassembled WGS sequence"/>
</dbReference>
<evidence type="ECO:0000313" key="1">
    <source>
        <dbReference type="EMBL" id="OMJ07391.1"/>
    </source>
</evidence>
<dbReference type="OrthoDB" id="10647538at2759"/>
<comment type="caution">
    <text evidence="1">The sequence shown here is derived from an EMBL/GenBank/DDBJ whole genome shotgun (WGS) entry which is preliminary data.</text>
</comment>
<accession>A0A1R1WYE6</accession>
<evidence type="ECO:0000313" key="2">
    <source>
        <dbReference type="Proteomes" id="UP000187429"/>
    </source>
</evidence>
<reference evidence="2" key="1">
    <citation type="submission" date="2017-01" db="EMBL/GenBank/DDBJ databases">
        <authorList>
            <person name="Wang Y."/>
            <person name="White M."/>
            <person name="Kvist S."/>
            <person name="Moncalvo J.-M."/>
        </authorList>
    </citation>
    <scope>NUCLEOTIDE SEQUENCE [LARGE SCALE GENOMIC DNA]</scope>
    <source>
        <strain evidence="2">ID-206-W2</strain>
    </source>
</reference>
<proteinExistence type="predicted"/>
<dbReference type="EMBL" id="LSSM01007663">
    <property type="protein sequence ID" value="OMJ07391.1"/>
    <property type="molecule type" value="Genomic_DNA"/>
</dbReference>
<organism evidence="1 2">
    <name type="scientific">Smittium culicis</name>
    <dbReference type="NCBI Taxonomy" id="133412"/>
    <lineage>
        <taxon>Eukaryota</taxon>
        <taxon>Fungi</taxon>
        <taxon>Fungi incertae sedis</taxon>
        <taxon>Zoopagomycota</taxon>
        <taxon>Kickxellomycotina</taxon>
        <taxon>Harpellomycetes</taxon>
        <taxon>Harpellales</taxon>
        <taxon>Legeriomycetaceae</taxon>
        <taxon>Smittium</taxon>
    </lineage>
</organism>
<gene>
    <name evidence="1" type="ORF">AYI69_g11473</name>
</gene>
<keyword evidence="2" id="KW-1185">Reference proteome</keyword>
<protein>
    <submittedName>
        <fullName evidence="1">Uncharacterized protein</fullName>
    </submittedName>
</protein>
<dbReference type="AlphaFoldDB" id="A0A1R1WYE6"/>
<sequence length="135" mass="15237">MKHKNQQNLLQAAQAGVQNQGREIIDNTETIYHAFRDVDQRAGHEAESSQIQGRGPALGGLQVIEYMPNFAEGLGEFHRESSRNSSGFALGRLMLRRLLELKNTSLTTLKSWTVTVTLTEPVIQNLEFWKEKLSN</sequence>
<name>A0A1R1WYE6_9FUNG</name>